<proteinExistence type="predicted"/>
<accession>A0A1Z4BQJ1</accession>
<reference evidence="2" key="1">
    <citation type="submission" date="2017-06" db="EMBL/GenBank/DDBJ databases">
        <title>Complete genome sequence of Capnocytophaga sp. KCOM 1579 (=ChDC OS43) isolated from a human refractory periapical abscess lesion.</title>
        <authorList>
            <person name="Kook J.-K."/>
            <person name="Park S.-N."/>
            <person name="Lim Y.K."/>
            <person name="Roh H."/>
        </authorList>
    </citation>
    <scope>NUCLEOTIDE SEQUENCE [LARGE SCALE GENOMIC DNA]</scope>
    <source>
        <strain evidence="2">ChDC OS43</strain>
    </source>
</reference>
<dbReference type="AlphaFoldDB" id="A0A1Z4BQJ1"/>
<keyword evidence="2" id="KW-1185">Reference proteome</keyword>
<dbReference type="Proteomes" id="UP000197007">
    <property type="component" value="Chromosome"/>
</dbReference>
<sequence>MTEKLTHLPVNFIDGMKINKKYFIDIQNFVIDSVRDAIGVHTSMLTYGLLPVNDPVRMNLSVDTHKNLRLRIEECHAITPNGSRIDISSNTEQSTLSFSYPEIIKEIKEDEVALLACISVNPFKRVPCGDPDPEENPPRDPYTEPEYYLSLVKEEELRKDMGVGGHYLIVGKIWVSGGNTNLDSSYIPPCVLVASHQKLQQLYNEIDRFYGQMEIYAIQIAQKIHTKNQTNKLATIIEQMTDRMLYYLATEINHFRWLTLYSTPAEMLVSVVGFARVLKNFIDARSGVGKEELLNYFADWCNVSQGEFETVFSEVINTEYNHNQISDAVVKVERFMKTLEDLFAILNRLDFIGKKRDGSIFVSEITNEKSSLQPERSKTFLAD</sequence>
<gene>
    <name evidence="1" type="ORF">CBG49_10700</name>
</gene>
<name>A0A1Z4BQJ1_9FLAO</name>
<dbReference type="KEGG" id="capn:CBG49_10700"/>
<organism evidence="1 2">
    <name type="scientific">Capnocytophaga endodontalis</name>
    <dbReference type="NCBI Taxonomy" id="2708117"/>
    <lineage>
        <taxon>Bacteria</taxon>
        <taxon>Pseudomonadati</taxon>
        <taxon>Bacteroidota</taxon>
        <taxon>Flavobacteriia</taxon>
        <taxon>Flavobacteriales</taxon>
        <taxon>Flavobacteriaceae</taxon>
        <taxon>Capnocytophaga</taxon>
    </lineage>
</organism>
<dbReference type="RefSeq" id="WP_088594453.1">
    <property type="nucleotide sequence ID" value="NZ_CP022022.1"/>
</dbReference>
<evidence type="ECO:0000313" key="2">
    <source>
        <dbReference type="Proteomes" id="UP000197007"/>
    </source>
</evidence>
<dbReference type="EMBL" id="CP022022">
    <property type="protein sequence ID" value="ASF43502.1"/>
    <property type="molecule type" value="Genomic_DNA"/>
</dbReference>
<protein>
    <submittedName>
        <fullName evidence="1">Uncharacterized protein</fullName>
    </submittedName>
</protein>
<evidence type="ECO:0000313" key="1">
    <source>
        <dbReference type="EMBL" id="ASF43502.1"/>
    </source>
</evidence>